<dbReference type="SUPFAM" id="SSF55200">
    <property type="entry name" value="Translation initiation factor IF3, C-terminal domain"/>
    <property type="match status" value="1"/>
</dbReference>
<dbReference type="Pfam" id="PF00707">
    <property type="entry name" value="IF3_C"/>
    <property type="match status" value="1"/>
</dbReference>
<dbReference type="SUPFAM" id="SSF54364">
    <property type="entry name" value="Translation initiation factor IF3, N-terminal domain"/>
    <property type="match status" value="1"/>
</dbReference>
<comment type="caution">
    <text evidence="8">The sequence shown here is derived from an EMBL/GenBank/DDBJ whole genome shotgun (WGS) entry which is preliminary data.</text>
</comment>
<dbReference type="EMBL" id="LGTC01000001">
    <property type="protein sequence ID" value="KNY27861.1"/>
    <property type="molecule type" value="Genomic_DNA"/>
</dbReference>
<keyword evidence="2 4" id="KW-0396">Initiation factor</keyword>
<evidence type="ECO:0000259" key="7">
    <source>
        <dbReference type="Pfam" id="PF05198"/>
    </source>
</evidence>
<comment type="subunit">
    <text evidence="4">Monomer.</text>
</comment>
<dbReference type="OrthoDB" id="9806014at2"/>
<reference evidence="9" key="1">
    <citation type="submission" date="2015-07" db="EMBL/GenBank/DDBJ databases">
        <title>Near-Complete Genome Sequence of the Cellulolytic Bacterium Bacteroides (Pseudobacteroides) cellulosolvens ATCC 35603.</title>
        <authorList>
            <person name="Dassa B."/>
            <person name="Utturkar S.M."/>
            <person name="Klingeman D.M."/>
            <person name="Hurt R.A."/>
            <person name="Keller M."/>
            <person name="Xu J."/>
            <person name="Reddy Y.H.K."/>
            <person name="Borovok I."/>
            <person name="Grinberg I.R."/>
            <person name="Lamed R."/>
            <person name="Zhivin O."/>
            <person name="Bayer E.A."/>
            <person name="Brown S.D."/>
        </authorList>
    </citation>
    <scope>NUCLEOTIDE SEQUENCE [LARGE SCALE GENOMIC DNA]</scope>
    <source>
        <strain evidence="9">DSM 2933</strain>
    </source>
</reference>
<name>A0A0L6JPU2_9FIRM</name>
<dbReference type="GO" id="GO:0005829">
    <property type="term" value="C:cytosol"/>
    <property type="evidence" value="ECO:0007669"/>
    <property type="project" value="TreeGrafter"/>
</dbReference>
<dbReference type="NCBIfam" id="TIGR00168">
    <property type="entry name" value="infC"/>
    <property type="match status" value="1"/>
</dbReference>
<dbReference type="Gene3D" id="3.30.110.10">
    <property type="entry name" value="Translation initiation factor 3 (IF-3), C-terminal domain"/>
    <property type="match status" value="1"/>
</dbReference>
<comment type="function">
    <text evidence="4">IF-3 binds to the 30S ribosomal subunit and shifts the equilibrium between 70S ribosomes and their 50S and 30S subunits in favor of the free subunits, thus enhancing the availability of 30S subunits on which protein synthesis initiation begins.</text>
</comment>
<dbReference type="InterPro" id="IPR019815">
    <property type="entry name" value="Translation_initiation_fac_3_C"/>
</dbReference>
<evidence type="ECO:0000256" key="3">
    <source>
        <dbReference type="ARBA" id="ARBA00022917"/>
    </source>
</evidence>
<dbReference type="Proteomes" id="UP000036923">
    <property type="component" value="Unassembled WGS sequence"/>
</dbReference>
<comment type="similarity">
    <text evidence="1 4">Belongs to the IF-3 family.</text>
</comment>
<dbReference type="InterPro" id="IPR036788">
    <property type="entry name" value="T_IF-3_C_sf"/>
</dbReference>
<dbReference type="Pfam" id="PF05198">
    <property type="entry name" value="IF3_N"/>
    <property type="match status" value="1"/>
</dbReference>
<dbReference type="eggNOG" id="COG0290">
    <property type="taxonomic scope" value="Bacteria"/>
</dbReference>
<dbReference type="InterPro" id="IPR001288">
    <property type="entry name" value="Translation_initiation_fac_3"/>
</dbReference>
<dbReference type="GO" id="GO:0003743">
    <property type="term" value="F:translation initiation factor activity"/>
    <property type="evidence" value="ECO:0007669"/>
    <property type="project" value="UniProtKB-UniRule"/>
</dbReference>
<dbReference type="FunFam" id="3.10.20.80:FF:000001">
    <property type="entry name" value="Translation initiation factor IF-3"/>
    <property type="match status" value="1"/>
</dbReference>
<keyword evidence="4" id="KW-0963">Cytoplasm</keyword>
<evidence type="ECO:0000313" key="9">
    <source>
        <dbReference type="Proteomes" id="UP000036923"/>
    </source>
</evidence>
<dbReference type="InterPro" id="IPR036787">
    <property type="entry name" value="T_IF-3_N_sf"/>
</dbReference>
<evidence type="ECO:0000313" key="8">
    <source>
        <dbReference type="EMBL" id="KNY27861.1"/>
    </source>
</evidence>
<keyword evidence="9" id="KW-1185">Reference proteome</keyword>
<dbReference type="GO" id="GO:0016020">
    <property type="term" value="C:membrane"/>
    <property type="evidence" value="ECO:0007669"/>
    <property type="project" value="TreeGrafter"/>
</dbReference>
<dbReference type="RefSeq" id="WP_036942025.1">
    <property type="nucleotide sequence ID" value="NZ_JQKC01000017.1"/>
</dbReference>
<dbReference type="PANTHER" id="PTHR10938">
    <property type="entry name" value="TRANSLATION INITIATION FACTOR IF-3"/>
    <property type="match status" value="1"/>
</dbReference>
<dbReference type="InterPro" id="IPR019814">
    <property type="entry name" value="Translation_initiation_fac_3_N"/>
</dbReference>
<evidence type="ECO:0000256" key="5">
    <source>
        <dbReference type="NCBIfam" id="TIGR00168"/>
    </source>
</evidence>
<dbReference type="GO" id="GO:0043022">
    <property type="term" value="F:ribosome binding"/>
    <property type="evidence" value="ECO:0007669"/>
    <property type="project" value="UniProtKB-ARBA"/>
</dbReference>
<comment type="subcellular location">
    <subcellularLocation>
        <location evidence="4">Cytoplasm</location>
    </subcellularLocation>
</comment>
<evidence type="ECO:0000256" key="2">
    <source>
        <dbReference type="ARBA" id="ARBA00022540"/>
    </source>
</evidence>
<dbReference type="GO" id="GO:0032790">
    <property type="term" value="P:ribosome disassembly"/>
    <property type="evidence" value="ECO:0007669"/>
    <property type="project" value="TreeGrafter"/>
</dbReference>
<dbReference type="PANTHER" id="PTHR10938:SF0">
    <property type="entry name" value="TRANSLATION INITIATION FACTOR IF-3, MITOCHONDRIAL"/>
    <property type="match status" value="1"/>
</dbReference>
<evidence type="ECO:0000256" key="1">
    <source>
        <dbReference type="ARBA" id="ARBA00005439"/>
    </source>
</evidence>
<keyword evidence="3 4" id="KW-0648">Protein biosynthesis</keyword>
<dbReference type="AlphaFoldDB" id="A0A0L6JPU2"/>
<organism evidence="8 9">
    <name type="scientific">Pseudobacteroides cellulosolvens ATCC 35603 = DSM 2933</name>
    <dbReference type="NCBI Taxonomy" id="398512"/>
    <lineage>
        <taxon>Bacteria</taxon>
        <taxon>Bacillati</taxon>
        <taxon>Bacillota</taxon>
        <taxon>Clostridia</taxon>
        <taxon>Eubacteriales</taxon>
        <taxon>Oscillospiraceae</taxon>
        <taxon>Pseudobacteroides</taxon>
    </lineage>
</organism>
<dbReference type="HAMAP" id="MF_00080">
    <property type="entry name" value="IF_3"/>
    <property type="match status" value="1"/>
</dbReference>
<dbReference type="FunFam" id="3.30.110.10:FF:000001">
    <property type="entry name" value="Translation initiation factor IF-3"/>
    <property type="match status" value="1"/>
</dbReference>
<protein>
    <recommendedName>
        <fullName evidence="4 5">Translation initiation factor IF-3</fullName>
    </recommendedName>
</protein>
<evidence type="ECO:0000259" key="6">
    <source>
        <dbReference type="Pfam" id="PF00707"/>
    </source>
</evidence>
<gene>
    <name evidence="4" type="primary">infC</name>
    <name evidence="8" type="ORF">Bccel_3132</name>
</gene>
<feature type="domain" description="Translation initiation factor 3 C-terminal" evidence="6">
    <location>
        <begin position="89"/>
        <end position="174"/>
    </location>
</feature>
<accession>A0A0L6JPU2</accession>
<evidence type="ECO:0000256" key="4">
    <source>
        <dbReference type="HAMAP-Rule" id="MF_00080"/>
    </source>
</evidence>
<sequence>MEVFYIRKNELPMNDEIRDREVRLIDDDGAMLGVMASMDAQKLAISKNLDLVKIVPNAVPPVCKIMDYGKCMYEKTKKDKEARKNQKVVSIKEVRVSAKIEEHDFDFKAKSAYKFLQDGNKVKVSIRFRGREMRFTVAGKEVLQKFADAVIDVGTIEKQPMLEGKNMIMILNPKKQ</sequence>
<dbReference type="Gene3D" id="3.10.20.80">
    <property type="entry name" value="Translation initiation factor 3 (IF-3), N-terminal domain"/>
    <property type="match status" value="1"/>
</dbReference>
<dbReference type="PATRIC" id="fig|398512.5.peg.3281"/>
<feature type="domain" description="Translation initiation factor 3 N-terminal" evidence="7">
    <location>
        <begin position="13"/>
        <end position="82"/>
    </location>
</feature>
<dbReference type="STRING" id="398512.Bccel_3132"/>
<proteinExistence type="inferred from homology"/>